<dbReference type="InterPro" id="IPR002035">
    <property type="entry name" value="VWF_A"/>
</dbReference>
<dbReference type="SMART" id="SM00327">
    <property type="entry name" value="VWA"/>
    <property type="match status" value="1"/>
</dbReference>
<dbReference type="Gene3D" id="3.40.50.410">
    <property type="entry name" value="von Willebrand factor, type A domain"/>
    <property type="match status" value="1"/>
</dbReference>
<dbReference type="GO" id="GO:0005829">
    <property type="term" value="C:cytosol"/>
    <property type="evidence" value="ECO:0007669"/>
    <property type="project" value="TreeGrafter"/>
</dbReference>
<gene>
    <name evidence="3" type="ORF">EYH50_01285</name>
</gene>
<evidence type="ECO:0000313" key="4">
    <source>
        <dbReference type="Proteomes" id="UP000600071"/>
    </source>
</evidence>
<dbReference type="SUPFAM" id="SSF53300">
    <property type="entry name" value="vWA-like"/>
    <property type="match status" value="1"/>
</dbReference>
<evidence type="ECO:0000256" key="1">
    <source>
        <dbReference type="SAM" id="MobiDB-lite"/>
    </source>
</evidence>
<feature type="region of interest" description="Disordered" evidence="1">
    <location>
        <begin position="116"/>
        <end position="141"/>
    </location>
</feature>
<dbReference type="EMBL" id="DQVR01000031">
    <property type="protein sequence ID" value="HIQ23665.1"/>
    <property type="molecule type" value="Genomic_DNA"/>
</dbReference>
<dbReference type="PANTHER" id="PTHR36846">
    <property type="entry name" value="PROTEIN VIAA"/>
    <property type="match status" value="1"/>
</dbReference>
<feature type="compositionally biased region" description="Polar residues" evidence="1">
    <location>
        <begin position="123"/>
        <end position="139"/>
    </location>
</feature>
<dbReference type="InterPro" id="IPR036465">
    <property type="entry name" value="vWFA_dom_sf"/>
</dbReference>
<dbReference type="Pfam" id="PF13768">
    <property type="entry name" value="VWA_3"/>
    <property type="match status" value="1"/>
</dbReference>
<evidence type="ECO:0000259" key="2">
    <source>
        <dbReference type="PROSITE" id="PS50234"/>
    </source>
</evidence>
<protein>
    <submittedName>
        <fullName evidence="3">VWA domain-containing protein</fullName>
    </submittedName>
</protein>
<feature type="domain" description="VWFA" evidence="2">
    <location>
        <begin position="272"/>
        <end position="405"/>
    </location>
</feature>
<accession>A0A832ZSU8</accession>
<proteinExistence type="predicted"/>
<dbReference type="PANTHER" id="PTHR36846:SF1">
    <property type="entry name" value="PROTEIN VIAA"/>
    <property type="match status" value="1"/>
</dbReference>
<evidence type="ECO:0000313" key="3">
    <source>
        <dbReference type="EMBL" id="HIQ23665.1"/>
    </source>
</evidence>
<reference evidence="3" key="1">
    <citation type="journal article" date="2020" name="ISME J.">
        <title>Gammaproteobacteria mediating utilization of methyl-, sulfur- and petroleum organic compounds in deep ocean hydrothermal plumes.</title>
        <authorList>
            <person name="Zhou Z."/>
            <person name="Liu Y."/>
            <person name="Pan J."/>
            <person name="Cron B.R."/>
            <person name="Toner B.M."/>
            <person name="Anantharaman K."/>
            <person name="Breier J.A."/>
            <person name="Dick G.J."/>
            <person name="Li M."/>
        </authorList>
    </citation>
    <scope>NUCLEOTIDE SEQUENCE</scope>
    <source>
        <strain evidence="3">SZUA-1523</strain>
    </source>
</reference>
<sequence>MVVLKGVNYNDPPIRYRGERIIALLRKLLPEPVKTPDYLDTNFAITVYYSLFLPYPILRKPNTSDKKTLLHYLVASKMLASSRLSEIKKHTIADTTTSMVASAVFLEALAQEMNKMPHHQGGDASTQSKAGPESSNSQEVMDIERSVEKALESTKEVARQAKEIANLAMRFAAGSTSVLTLDDVIKDVINLARNTDVHMLLEALKTIESSEAYIKSKKIQSPRGELDGYELGSDIERVTASELALPYELFLVKFAERNLLLYRKVVNEDYGKFYVLLDKSGSMMGMKIIWAKAVALALAQRAVRERREFYLRFFDSIPYPPFYISKRIHGRDVVKLLEYIAKIRANGGTDITRAILTAVSDIMSRPATTKVSDIILITDGEDRVAIDTVRRALARANARLHTVMIYGNNPDLRALSESYMVATKLDREEALKVMMAGS</sequence>
<dbReference type="Proteomes" id="UP000600071">
    <property type="component" value="Unassembled WGS sequence"/>
</dbReference>
<dbReference type="AlphaFoldDB" id="A0A832ZSU8"/>
<organism evidence="3 4">
    <name type="scientific">Pyrodictium delaneyi</name>
    <dbReference type="NCBI Taxonomy" id="1273541"/>
    <lineage>
        <taxon>Archaea</taxon>
        <taxon>Thermoproteota</taxon>
        <taxon>Thermoprotei</taxon>
        <taxon>Desulfurococcales</taxon>
        <taxon>Pyrodictiaceae</taxon>
        <taxon>Pyrodictium</taxon>
    </lineage>
</organism>
<dbReference type="PROSITE" id="PS50234">
    <property type="entry name" value="VWFA"/>
    <property type="match status" value="1"/>
</dbReference>
<name>A0A832ZSU8_9CREN</name>
<comment type="caution">
    <text evidence="3">The sequence shown here is derived from an EMBL/GenBank/DDBJ whole genome shotgun (WGS) entry which is preliminary data.</text>
</comment>